<protein>
    <submittedName>
        <fullName evidence="1">Uncharacterized protein</fullName>
    </submittedName>
</protein>
<dbReference type="EMBL" id="CP080467">
    <property type="protein sequence ID" value="UNO47942.1"/>
    <property type="molecule type" value="Genomic_DNA"/>
</dbReference>
<dbReference type="AlphaFoldDB" id="T0BUI2"/>
<sequence>MSDMKQYPEGHVFKRWTEQVLDYRTGKMTTAHCEQVWRFGKVVTIKEIFGDKTLDECLKHIL</sequence>
<reference evidence="2" key="1">
    <citation type="journal article" date="2022" name="G3 (Bethesda)">
        <title>Unveiling the complete genome sequence of Alicyclobacillus acidoterrestris DSM 3922T, a taint-producing strain.</title>
        <authorList>
            <person name="Leonardo I.C."/>
            <person name="Barreto Crespo M.T."/>
            <person name="Gaspar F.B."/>
        </authorList>
    </citation>
    <scope>NUCLEOTIDE SEQUENCE [LARGE SCALE GENOMIC DNA]</scope>
    <source>
        <strain evidence="2">DSM 3922</strain>
    </source>
</reference>
<proteinExistence type="predicted"/>
<name>T0BUI2_ALIAG</name>
<evidence type="ECO:0000313" key="1">
    <source>
        <dbReference type="EMBL" id="UNO47942.1"/>
    </source>
</evidence>
<dbReference type="RefSeq" id="WP_021296188.1">
    <property type="nucleotide sequence ID" value="NZ_AURB01000124.1"/>
</dbReference>
<accession>T0BUI2</accession>
<accession>A0A9E6ZFF3</accession>
<keyword evidence="2" id="KW-1185">Reference proteome</keyword>
<dbReference type="Proteomes" id="UP000829401">
    <property type="component" value="Chromosome"/>
</dbReference>
<dbReference type="STRING" id="1356854.N007_05725"/>
<dbReference type="KEGG" id="aaco:K1I37_14805"/>
<organism evidence="1 2">
    <name type="scientific">Alicyclobacillus acidoterrestris (strain ATCC 49025 / DSM 3922 / CIP 106132 / NCIMB 13137 / GD3B)</name>
    <dbReference type="NCBI Taxonomy" id="1356854"/>
    <lineage>
        <taxon>Bacteria</taxon>
        <taxon>Bacillati</taxon>
        <taxon>Bacillota</taxon>
        <taxon>Bacilli</taxon>
        <taxon>Bacillales</taxon>
        <taxon>Alicyclobacillaceae</taxon>
        <taxon>Alicyclobacillus</taxon>
    </lineage>
</organism>
<gene>
    <name evidence="1" type="ORF">K1I37_14805</name>
</gene>
<evidence type="ECO:0000313" key="2">
    <source>
        <dbReference type="Proteomes" id="UP000829401"/>
    </source>
</evidence>